<keyword evidence="10" id="KW-0464">Manganese</keyword>
<evidence type="ECO:0000256" key="13">
    <source>
        <dbReference type="RuleBase" id="RU003465"/>
    </source>
</evidence>
<keyword evidence="5" id="KW-0938">Abscisic acid signaling pathway</keyword>
<dbReference type="GO" id="GO:0009738">
    <property type="term" value="P:abscisic acid-activated signaling pathway"/>
    <property type="evidence" value="ECO:0007669"/>
    <property type="project" value="UniProtKB-KW"/>
</dbReference>
<keyword evidence="8" id="KW-0460">Magnesium</keyword>
<dbReference type="SMART" id="SM00332">
    <property type="entry name" value="PP2Cc"/>
    <property type="match status" value="1"/>
</dbReference>
<sequence length="512" mass="55598">MEKATSAVAVPFRLGNLIHDDSAVTTHVEINGLKLIANTATLFSNPSGKSNPPCESISHGNEGFCHDSPRSGDKGADEFTSLGNHFVTNSFSRYLSRDTSTMMKSQKTMDVGKSSLTESSIDLEHGQDFVSAEVGFEGKDSDGSDESDPYSSNSLVAVSQKKAPNRTRSSPNVFGLDCLPLWGFTCICGRRTEMEDAVAVTPRLLQVPVEMLEDDHHVMNGVNQRLCQSRTAHFFGVYDGHGGSQVANYCRERLHSALVEEIETAKAGGLISSNGDSWQEMWKKAFSNCFLKVDAEVGAASAGTCGSNCDDSSDVLQPVAPETAGSTAVVAIICPSHIIVANCGDSRAVLYRGKTPVPLSVDHKPDREDEYERIEALGGKVIQWNGSRVFGVLAMSRSIGDRYLKPWIIPDPEVIFASRAKEDECLILASDGLWDVMTNEEACDIARRRILLWHKKYGDTLSAVRGEGVDLAAQAAAEYLSRVAQQKGSKDNITVIVVDLKAARKFKRKAPE</sequence>
<evidence type="ECO:0000313" key="17">
    <source>
        <dbReference type="Proteomes" id="UP001187192"/>
    </source>
</evidence>
<keyword evidence="7 13" id="KW-0378">Hydrolase</keyword>
<evidence type="ECO:0000256" key="2">
    <source>
        <dbReference type="ARBA" id="ARBA00001946"/>
    </source>
</evidence>
<dbReference type="SMART" id="SM00331">
    <property type="entry name" value="PP2C_SIG"/>
    <property type="match status" value="1"/>
</dbReference>
<organism evidence="16 17">
    <name type="scientific">Ficus carica</name>
    <name type="common">Common fig</name>
    <dbReference type="NCBI Taxonomy" id="3494"/>
    <lineage>
        <taxon>Eukaryota</taxon>
        <taxon>Viridiplantae</taxon>
        <taxon>Streptophyta</taxon>
        <taxon>Embryophyta</taxon>
        <taxon>Tracheophyta</taxon>
        <taxon>Spermatophyta</taxon>
        <taxon>Magnoliopsida</taxon>
        <taxon>eudicotyledons</taxon>
        <taxon>Gunneridae</taxon>
        <taxon>Pentapetalae</taxon>
        <taxon>rosids</taxon>
        <taxon>fabids</taxon>
        <taxon>Rosales</taxon>
        <taxon>Moraceae</taxon>
        <taxon>Ficeae</taxon>
        <taxon>Ficus</taxon>
    </lineage>
</organism>
<dbReference type="GO" id="GO:0004722">
    <property type="term" value="F:protein serine/threonine phosphatase activity"/>
    <property type="evidence" value="ECO:0007669"/>
    <property type="project" value="UniProtKB-EC"/>
</dbReference>
<evidence type="ECO:0000256" key="1">
    <source>
        <dbReference type="ARBA" id="ARBA00001936"/>
    </source>
</evidence>
<accession>A0AA88ATE2</accession>
<dbReference type="Gramene" id="FCD_00010719-RA">
    <property type="protein sequence ID" value="FCD_00010719-RA:cds"/>
    <property type="gene ID" value="FCD_00010719"/>
</dbReference>
<dbReference type="Gene3D" id="3.60.40.10">
    <property type="entry name" value="PPM-type phosphatase domain"/>
    <property type="match status" value="1"/>
</dbReference>
<comment type="caution">
    <text evidence="16">The sequence shown here is derived from an EMBL/GenBank/DDBJ whole genome shotgun (WGS) entry which is preliminary data.</text>
</comment>
<dbReference type="PROSITE" id="PS51746">
    <property type="entry name" value="PPM_2"/>
    <property type="match status" value="1"/>
</dbReference>
<reference evidence="16" key="1">
    <citation type="submission" date="2023-07" db="EMBL/GenBank/DDBJ databases">
        <title>draft genome sequence of fig (Ficus carica).</title>
        <authorList>
            <person name="Takahashi T."/>
            <person name="Nishimura K."/>
        </authorList>
    </citation>
    <scope>NUCLEOTIDE SEQUENCE</scope>
</reference>
<comment type="cofactor">
    <cofactor evidence="2">
        <name>Mg(2+)</name>
        <dbReference type="ChEBI" id="CHEBI:18420"/>
    </cofactor>
</comment>
<keyword evidence="9 13" id="KW-0904">Protein phosphatase</keyword>
<keyword evidence="6" id="KW-0479">Metal-binding</keyword>
<dbReference type="EC" id="3.1.3.16" evidence="4"/>
<feature type="domain" description="PPM-type phosphatase" evidence="15">
    <location>
        <begin position="181"/>
        <end position="500"/>
    </location>
</feature>
<dbReference type="InterPro" id="IPR015655">
    <property type="entry name" value="PP2C"/>
</dbReference>
<feature type="region of interest" description="Disordered" evidence="14">
    <location>
        <begin position="135"/>
        <end position="169"/>
    </location>
</feature>
<dbReference type="InterPro" id="IPR001932">
    <property type="entry name" value="PPM-type_phosphatase-like_dom"/>
</dbReference>
<comment type="cofactor">
    <cofactor evidence="1">
        <name>Mn(2+)</name>
        <dbReference type="ChEBI" id="CHEBI:29035"/>
    </cofactor>
</comment>
<evidence type="ECO:0000313" key="16">
    <source>
        <dbReference type="EMBL" id="GMN53068.1"/>
    </source>
</evidence>
<name>A0AA88ATE2_FICCA</name>
<evidence type="ECO:0000256" key="3">
    <source>
        <dbReference type="ARBA" id="ARBA00006702"/>
    </source>
</evidence>
<evidence type="ECO:0000256" key="8">
    <source>
        <dbReference type="ARBA" id="ARBA00022842"/>
    </source>
</evidence>
<evidence type="ECO:0000256" key="4">
    <source>
        <dbReference type="ARBA" id="ARBA00013081"/>
    </source>
</evidence>
<dbReference type="PROSITE" id="PS01032">
    <property type="entry name" value="PPM_1"/>
    <property type="match status" value="1"/>
</dbReference>
<proteinExistence type="inferred from homology"/>
<evidence type="ECO:0000256" key="12">
    <source>
        <dbReference type="ARBA" id="ARBA00048336"/>
    </source>
</evidence>
<evidence type="ECO:0000256" key="6">
    <source>
        <dbReference type="ARBA" id="ARBA00022723"/>
    </source>
</evidence>
<comment type="catalytic activity">
    <reaction evidence="11">
        <text>O-phospho-L-seryl-[protein] + H2O = L-seryl-[protein] + phosphate</text>
        <dbReference type="Rhea" id="RHEA:20629"/>
        <dbReference type="Rhea" id="RHEA-COMP:9863"/>
        <dbReference type="Rhea" id="RHEA-COMP:11604"/>
        <dbReference type="ChEBI" id="CHEBI:15377"/>
        <dbReference type="ChEBI" id="CHEBI:29999"/>
        <dbReference type="ChEBI" id="CHEBI:43474"/>
        <dbReference type="ChEBI" id="CHEBI:83421"/>
        <dbReference type="EC" id="3.1.3.16"/>
    </reaction>
</comment>
<dbReference type="InterPro" id="IPR036457">
    <property type="entry name" value="PPM-type-like_dom_sf"/>
</dbReference>
<dbReference type="CDD" id="cd00143">
    <property type="entry name" value="PP2Cc"/>
    <property type="match status" value="1"/>
</dbReference>
<dbReference type="PANTHER" id="PTHR47992">
    <property type="entry name" value="PROTEIN PHOSPHATASE"/>
    <property type="match status" value="1"/>
</dbReference>
<protein>
    <recommendedName>
        <fullName evidence="4">protein-serine/threonine phosphatase</fullName>
        <ecNumber evidence="4">3.1.3.16</ecNumber>
    </recommendedName>
</protein>
<comment type="catalytic activity">
    <reaction evidence="12">
        <text>O-phospho-L-threonyl-[protein] + H2O = L-threonyl-[protein] + phosphate</text>
        <dbReference type="Rhea" id="RHEA:47004"/>
        <dbReference type="Rhea" id="RHEA-COMP:11060"/>
        <dbReference type="Rhea" id="RHEA-COMP:11605"/>
        <dbReference type="ChEBI" id="CHEBI:15377"/>
        <dbReference type="ChEBI" id="CHEBI:30013"/>
        <dbReference type="ChEBI" id="CHEBI:43474"/>
        <dbReference type="ChEBI" id="CHEBI:61977"/>
        <dbReference type="EC" id="3.1.3.16"/>
    </reaction>
</comment>
<evidence type="ECO:0000256" key="5">
    <source>
        <dbReference type="ARBA" id="ARBA00022682"/>
    </source>
</evidence>
<gene>
    <name evidence="16" type="ORF">TIFTF001_022211</name>
</gene>
<dbReference type="SUPFAM" id="SSF81606">
    <property type="entry name" value="PP2C-like"/>
    <property type="match status" value="1"/>
</dbReference>
<dbReference type="EMBL" id="BTGU01000044">
    <property type="protein sequence ID" value="GMN53068.1"/>
    <property type="molecule type" value="Genomic_DNA"/>
</dbReference>
<comment type="similarity">
    <text evidence="3 13">Belongs to the PP2C family.</text>
</comment>
<dbReference type="AlphaFoldDB" id="A0AA88ATE2"/>
<dbReference type="FunFam" id="3.60.40.10:FF:000025">
    <property type="entry name" value="Protein phosphatase 2C 16"/>
    <property type="match status" value="1"/>
</dbReference>
<dbReference type="Pfam" id="PF00481">
    <property type="entry name" value="PP2C"/>
    <property type="match status" value="1"/>
</dbReference>
<dbReference type="Proteomes" id="UP001187192">
    <property type="component" value="Unassembled WGS sequence"/>
</dbReference>
<evidence type="ECO:0000256" key="11">
    <source>
        <dbReference type="ARBA" id="ARBA00047761"/>
    </source>
</evidence>
<keyword evidence="17" id="KW-1185">Reference proteome</keyword>
<evidence type="ECO:0000256" key="10">
    <source>
        <dbReference type="ARBA" id="ARBA00023211"/>
    </source>
</evidence>
<evidence type="ECO:0000256" key="14">
    <source>
        <dbReference type="SAM" id="MobiDB-lite"/>
    </source>
</evidence>
<dbReference type="GO" id="GO:0046872">
    <property type="term" value="F:metal ion binding"/>
    <property type="evidence" value="ECO:0007669"/>
    <property type="project" value="UniProtKB-KW"/>
</dbReference>
<evidence type="ECO:0000259" key="15">
    <source>
        <dbReference type="PROSITE" id="PS51746"/>
    </source>
</evidence>
<evidence type="ECO:0000256" key="7">
    <source>
        <dbReference type="ARBA" id="ARBA00022801"/>
    </source>
</evidence>
<dbReference type="InterPro" id="IPR000222">
    <property type="entry name" value="PP2C_BS"/>
</dbReference>
<evidence type="ECO:0000256" key="9">
    <source>
        <dbReference type="ARBA" id="ARBA00022912"/>
    </source>
</evidence>